<protein>
    <submittedName>
        <fullName evidence="3">L domain-like protein</fullName>
    </submittedName>
</protein>
<dbReference type="Gene3D" id="3.80.10.10">
    <property type="entry name" value="Ribonuclease Inhibitor"/>
    <property type="match status" value="1"/>
</dbReference>
<name>A0A1Y1X9Q0_9FUNG</name>
<evidence type="ECO:0000313" key="4">
    <source>
        <dbReference type="Proteomes" id="UP000193944"/>
    </source>
</evidence>
<dbReference type="AlphaFoldDB" id="A0A1Y1X9Q0"/>
<organism evidence="3 4">
    <name type="scientific">Anaeromyces robustus</name>
    <dbReference type="NCBI Taxonomy" id="1754192"/>
    <lineage>
        <taxon>Eukaryota</taxon>
        <taxon>Fungi</taxon>
        <taxon>Fungi incertae sedis</taxon>
        <taxon>Chytridiomycota</taxon>
        <taxon>Chytridiomycota incertae sedis</taxon>
        <taxon>Neocallimastigomycetes</taxon>
        <taxon>Neocallimastigales</taxon>
        <taxon>Neocallimastigaceae</taxon>
        <taxon>Anaeromyces</taxon>
    </lineage>
</organism>
<dbReference type="InterPro" id="IPR032675">
    <property type="entry name" value="LRR_dom_sf"/>
</dbReference>
<dbReference type="SUPFAM" id="SSF52058">
    <property type="entry name" value="L domain-like"/>
    <property type="match status" value="1"/>
</dbReference>
<evidence type="ECO:0000256" key="2">
    <source>
        <dbReference type="SAM" id="SignalP"/>
    </source>
</evidence>
<comment type="subcellular location">
    <subcellularLocation>
        <location evidence="1">Cell envelope</location>
    </subcellularLocation>
</comment>
<dbReference type="PANTHER" id="PTHR48059">
    <property type="entry name" value="POLYGALACTURONASE INHIBITOR 1"/>
    <property type="match status" value="1"/>
</dbReference>
<dbReference type="InterPro" id="IPR051848">
    <property type="entry name" value="PGIP"/>
</dbReference>
<dbReference type="EMBL" id="MCFG01000094">
    <property type="protein sequence ID" value="ORX82472.1"/>
    <property type="molecule type" value="Genomic_DNA"/>
</dbReference>
<keyword evidence="4" id="KW-1185">Reference proteome</keyword>
<dbReference type="Proteomes" id="UP000193944">
    <property type="component" value="Unassembled WGS sequence"/>
</dbReference>
<reference evidence="3 4" key="2">
    <citation type="submission" date="2016-08" db="EMBL/GenBank/DDBJ databases">
        <title>Pervasive Adenine N6-methylation of Active Genes in Fungi.</title>
        <authorList>
            <consortium name="DOE Joint Genome Institute"/>
            <person name="Mondo S.J."/>
            <person name="Dannebaum R.O."/>
            <person name="Kuo R.C."/>
            <person name="Labutti K."/>
            <person name="Haridas S."/>
            <person name="Kuo A."/>
            <person name="Salamov A."/>
            <person name="Ahrendt S.R."/>
            <person name="Lipzen A."/>
            <person name="Sullivan W."/>
            <person name="Andreopoulos W.B."/>
            <person name="Clum A."/>
            <person name="Lindquist E."/>
            <person name="Daum C."/>
            <person name="Ramamoorthy G.K."/>
            <person name="Gryganskyi A."/>
            <person name="Culley D."/>
            <person name="Magnuson J.K."/>
            <person name="James T.Y."/>
            <person name="O'Malley M.A."/>
            <person name="Stajich J.E."/>
            <person name="Spatafora J.W."/>
            <person name="Visel A."/>
            <person name="Grigoriev I.V."/>
        </authorList>
    </citation>
    <scope>NUCLEOTIDE SEQUENCE [LARGE SCALE GENOMIC DNA]</scope>
    <source>
        <strain evidence="3 4">S4</strain>
    </source>
</reference>
<evidence type="ECO:0000256" key="1">
    <source>
        <dbReference type="ARBA" id="ARBA00004196"/>
    </source>
</evidence>
<proteinExistence type="predicted"/>
<dbReference type="PANTHER" id="PTHR48059:SF30">
    <property type="entry name" value="OS06G0587000 PROTEIN"/>
    <property type="match status" value="1"/>
</dbReference>
<accession>A0A1Y1X9Q0</accession>
<feature type="signal peptide" evidence="2">
    <location>
        <begin position="1"/>
        <end position="22"/>
    </location>
</feature>
<keyword evidence="2" id="KW-0732">Signal</keyword>
<gene>
    <name evidence="3" type="ORF">BCR32DRAFT_244142</name>
</gene>
<evidence type="ECO:0000313" key="3">
    <source>
        <dbReference type="EMBL" id="ORX82472.1"/>
    </source>
</evidence>
<reference evidence="3 4" key="1">
    <citation type="submission" date="2016-08" db="EMBL/GenBank/DDBJ databases">
        <title>A Parts List for Fungal Cellulosomes Revealed by Comparative Genomics.</title>
        <authorList>
            <consortium name="DOE Joint Genome Institute"/>
            <person name="Haitjema C.H."/>
            <person name="Gilmore S.P."/>
            <person name="Henske J.K."/>
            <person name="Solomon K.V."/>
            <person name="De Groot R."/>
            <person name="Kuo A."/>
            <person name="Mondo S.J."/>
            <person name="Salamov A.A."/>
            <person name="Labutti K."/>
            <person name="Zhao Z."/>
            <person name="Chiniquy J."/>
            <person name="Barry K."/>
            <person name="Brewer H.M."/>
            <person name="Purvine S.O."/>
            <person name="Wright A.T."/>
            <person name="Boxma B."/>
            <person name="Van Alen T."/>
            <person name="Hackstein J.H."/>
            <person name="Baker S.E."/>
            <person name="Grigoriev I.V."/>
            <person name="O'Malley M.A."/>
        </authorList>
    </citation>
    <scope>NUCLEOTIDE SEQUENCE [LARGE SCALE GENOMIC DNA]</scope>
    <source>
        <strain evidence="3 4">S4</strain>
    </source>
</reference>
<feature type="chain" id="PRO_5012598458" evidence="2">
    <location>
        <begin position="23"/>
        <end position="277"/>
    </location>
</feature>
<dbReference type="OrthoDB" id="676979at2759"/>
<dbReference type="STRING" id="1754192.A0A1Y1X9Q0"/>
<sequence>MKSLILCLFLINILSIFNLVSGRVSNDCYELNVFLNRDPNTPCCKKKKITNIICDMEKDYITRITLGPSDVTPETNFMRFPIFDRLTDLSIGIPNLNNNILPTRFFDQPMLRTLSVYESNITSIPEIIKKDCPVVEINLEHNLITEFPYQFSSLPKLQNLDVGTNQIEDMINIPSALEVLVLNNTQITEIPPDLFKLNNISRFHISNNPQLNANIINFGRNIEECSFEGTNISCLQPNTCKLIDESQYKPCSEDQINEIKNKQSKTPLQTNNKSTPI</sequence>
<comment type="caution">
    <text evidence="3">The sequence shown here is derived from an EMBL/GenBank/DDBJ whole genome shotgun (WGS) entry which is preliminary data.</text>
</comment>